<proteinExistence type="predicted"/>
<evidence type="ECO:0000313" key="3">
    <source>
        <dbReference type="Proteomes" id="UP000001557"/>
    </source>
</evidence>
<gene>
    <name evidence="2" type="ordered locus">Sbal_1697</name>
</gene>
<organism evidence="2 3">
    <name type="scientific">Shewanella baltica (strain OS155 / ATCC BAA-1091)</name>
    <dbReference type="NCBI Taxonomy" id="325240"/>
    <lineage>
        <taxon>Bacteria</taxon>
        <taxon>Pseudomonadati</taxon>
        <taxon>Pseudomonadota</taxon>
        <taxon>Gammaproteobacteria</taxon>
        <taxon>Alteromonadales</taxon>
        <taxon>Shewanellaceae</taxon>
        <taxon>Shewanella</taxon>
    </lineage>
</organism>
<keyword evidence="1" id="KW-0812">Transmembrane</keyword>
<dbReference type="RefSeq" id="WP_011846521.1">
    <property type="nucleotide sequence ID" value="NC_009052.1"/>
</dbReference>
<dbReference type="AlphaFoldDB" id="A3D394"/>
<evidence type="ECO:0000313" key="2">
    <source>
        <dbReference type="EMBL" id="ABN61207.1"/>
    </source>
</evidence>
<dbReference type="KEGG" id="sbl:Sbal_1697"/>
<dbReference type="HOGENOM" id="CLU_1299033_0_0_6"/>
<sequence>MELKFSITQEQLITIAKKINSERMAKNARLAILLHAFIVRVLLLWIPLLSPLILFYFFLEIHTPETYIAIAICAISYLIVWTFLLKNIAENQASKFAVKITTLDRTIENTTLHRLASLEGSHTVTATASTLTLLPHCGKSITIPWTKFCYVKQDDDFYYLTSCNLILFKATYLIAKNGDTTETAAYQAGLEYIMSHLQPDKIEHQNFSASNE</sequence>
<name>A3D394_SHEB5</name>
<dbReference type="EMBL" id="CP000563">
    <property type="protein sequence ID" value="ABN61207.1"/>
    <property type="molecule type" value="Genomic_DNA"/>
</dbReference>
<accession>A3D394</accession>
<dbReference type="Proteomes" id="UP000001557">
    <property type="component" value="Chromosome"/>
</dbReference>
<keyword evidence="3" id="KW-1185">Reference proteome</keyword>
<evidence type="ECO:0000256" key="1">
    <source>
        <dbReference type="SAM" id="Phobius"/>
    </source>
</evidence>
<keyword evidence="1" id="KW-1133">Transmembrane helix</keyword>
<reference evidence="2 3" key="1">
    <citation type="submission" date="2007-02" db="EMBL/GenBank/DDBJ databases">
        <title>Complete sequence of chromosome of Shewanella baltica OS155.</title>
        <authorList>
            <consortium name="US DOE Joint Genome Institute"/>
            <person name="Copeland A."/>
            <person name="Lucas S."/>
            <person name="Lapidus A."/>
            <person name="Barry K."/>
            <person name="Detter J.C."/>
            <person name="Glavina del Rio T."/>
            <person name="Hammon N."/>
            <person name="Israni S."/>
            <person name="Dalin E."/>
            <person name="Tice H."/>
            <person name="Pitluck S."/>
            <person name="Sims D.R."/>
            <person name="Brettin T."/>
            <person name="Bruce D."/>
            <person name="Han C."/>
            <person name="Tapia R."/>
            <person name="Brainard J."/>
            <person name="Schmutz J."/>
            <person name="Larimer F."/>
            <person name="Land M."/>
            <person name="Hauser L."/>
            <person name="Kyrpides N."/>
            <person name="Mikhailova N."/>
            <person name="Brettar I."/>
            <person name="Klappenbach J."/>
            <person name="Konstantinidis K."/>
            <person name="Rodrigues J."/>
            <person name="Tiedje J."/>
            <person name="Richardson P."/>
        </authorList>
    </citation>
    <scope>NUCLEOTIDE SEQUENCE [LARGE SCALE GENOMIC DNA]</scope>
    <source>
        <strain evidence="3">OS155 / ATCC BAA-1091</strain>
    </source>
</reference>
<keyword evidence="1" id="KW-0472">Membrane</keyword>
<evidence type="ECO:0008006" key="4">
    <source>
        <dbReference type="Google" id="ProtNLM"/>
    </source>
</evidence>
<dbReference type="OrthoDB" id="7068283at2"/>
<feature type="transmembrane region" description="Helical" evidence="1">
    <location>
        <begin position="65"/>
        <end position="85"/>
    </location>
</feature>
<feature type="transmembrane region" description="Helical" evidence="1">
    <location>
        <begin position="30"/>
        <end position="59"/>
    </location>
</feature>
<protein>
    <recommendedName>
        <fullName evidence="4">YcxB-like protein domain-containing protein</fullName>
    </recommendedName>
</protein>